<evidence type="ECO:0000313" key="18">
    <source>
        <dbReference type="Proteomes" id="UP000482634"/>
    </source>
</evidence>
<keyword evidence="18" id="KW-1185">Reference proteome</keyword>
<feature type="transmembrane region" description="Helical" evidence="14">
    <location>
        <begin position="539"/>
        <end position="560"/>
    </location>
</feature>
<dbReference type="CDD" id="cd05569">
    <property type="entry name" value="PTS_IIB_fructose"/>
    <property type="match status" value="2"/>
</dbReference>
<dbReference type="PANTHER" id="PTHR30505">
    <property type="entry name" value="FRUCTOSE-LIKE PERMEASE"/>
    <property type="match status" value="1"/>
</dbReference>
<feature type="domain" description="PTS EIIB type-2" evidence="15">
    <location>
        <begin position="1"/>
        <end position="98"/>
    </location>
</feature>
<dbReference type="GO" id="GO:0005351">
    <property type="term" value="F:carbohydrate:proton symporter activity"/>
    <property type="evidence" value="ECO:0007669"/>
    <property type="project" value="InterPro"/>
</dbReference>
<keyword evidence="7" id="KW-0762">Sugar transport</keyword>
<dbReference type="InterPro" id="IPR050864">
    <property type="entry name" value="Bacterial_PTS_Sugar_Transport"/>
</dbReference>
<keyword evidence="11" id="KW-0418">Kinase</keyword>
<dbReference type="AlphaFoldDB" id="A0A6B3NZI7"/>
<dbReference type="NCBIfam" id="TIGR00829">
    <property type="entry name" value="FRU"/>
    <property type="match status" value="1"/>
</dbReference>
<dbReference type="InterPro" id="IPR006327">
    <property type="entry name" value="PTS_IIC_fruc"/>
</dbReference>
<evidence type="ECO:0000256" key="9">
    <source>
        <dbReference type="ARBA" id="ARBA00022683"/>
    </source>
</evidence>
<reference evidence="17 18" key="1">
    <citation type="submission" date="2020-02" db="EMBL/GenBank/DDBJ databases">
        <title>Broccoli isolated Pseudomonas sp.</title>
        <authorList>
            <person name="Fujikawa T."/>
            <person name="Sawada H."/>
        </authorList>
    </citation>
    <scope>NUCLEOTIDE SEQUENCE [LARGE SCALE GENOMIC DNA]</scope>
    <source>
        <strain evidence="17 18">MAFF212427</strain>
    </source>
</reference>
<feature type="transmembrane region" description="Helical" evidence="14">
    <location>
        <begin position="285"/>
        <end position="303"/>
    </location>
</feature>
<feature type="transmembrane region" description="Helical" evidence="14">
    <location>
        <begin position="358"/>
        <end position="377"/>
    </location>
</feature>
<keyword evidence="10 14" id="KW-0812">Transmembrane</keyword>
<feature type="domain" description="PTS EIIC type-2" evidence="16">
    <location>
        <begin position="235"/>
        <end position="570"/>
    </location>
</feature>
<dbReference type="SUPFAM" id="SSF52794">
    <property type="entry name" value="PTS system IIB component-like"/>
    <property type="match status" value="2"/>
</dbReference>
<keyword evidence="5" id="KW-1003">Cell membrane</keyword>
<dbReference type="Proteomes" id="UP000482634">
    <property type="component" value="Unassembled WGS sequence"/>
</dbReference>
<dbReference type="PROSITE" id="PS51104">
    <property type="entry name" value="PTS_EIIC_TYPE_2"/>
    <property type="match status" value="1"/>
</dbReference>
<dbReference type="Pfam" id="PF02302">
    <property type="entry name" value="PTS_IIB"/>
    <property type="match status" value="1"/>
</dbReference>
<evidence type="ECO:0000256" key="7">
    <source>
        <dbReference type="ARBA" id="ARBA00022597"/>
    </source>
</evidence>
<dbReference type="PROSITE" id="PS51099">
    <property type="entry name" value="PTS_EIIB_TYPE_2"/>
    <property type="match status" value="2"/>
</dbReference>
<organism evidence="17 18">
    <name type="scientific">Pseudomonas brassicae</name>
    <dbReference type="NCBI Taxonomy" id="2708063"/>
    <lineage>
        <taxon>Bacteria</taxon>
        <taxon>Pseudomonadati</taxon>
        <taxon>Pseudomonadota</taxon>
        <taxon>Gammaproteobacteria</taxon>
        <taxon>Pseudomonadales</taxon>
        <taxon>Pseudomonadaceae</taxon>
        <taxon>Pseudomonas</taxon>
    </lineage>
</organism>
<keyword evidence="6" id="KW-0597">Phosphoprotein</keyword>
<evidence type="ECO:0000259" key="16">
    <source>
        <dbReference type="PROSITE" id="PS51104"/>
    </source>
</evidence>
<evidence type="ECO:0000256" key="3">
    <source>
        <dbReference type="ARBA" id="ARBA00012799"/>
    </source>
</evidence>
<evidence type="ECO:0000256" key="2">
    <source>
        <dbReference type="ARBA" id="ARBA00004429"/>
    </source>
</evidence>
<comment type="caution">
    <text evidence="17">The sequence shown here is derived from an EMBL/GenBank/DDBJ whole genome shotgun (WGS) entry which is preliminary data.</text>
</comment>
<evidence type="ECO:0000256" key="8">
    <source>
        <dbReference type="ARBA" id="ARBA00022679"/>
    </source>
</evidence>
<feature type="transmembrane region" description="Helical" evidence="14">
    <location>
        <begin position="498"/>
        <end position="518"/>
    </location>
</feature>
<dbReference type="GO" id="GO:0016301">
    <property type="term" value="F:kinase activity"/>
    <property type="evidence" value="ECO:0007669"/>
    <property type="project" value="UniProtKB-KW"/>
</dbReference>
<feature type="transmembrane region" description="Helical" evidence="14">
    <location>
        <begin position="398"/>
        <end position="419"/>
    </location>
</feature>
<dbReference type="Pfam" id="PF02378">
    <property type="entry name" value="PTS_EIIC"/>
    <property type="match status" value="1"/>
</dbReference>
<proteinExistence type="predicted"/>
<dbReference type="RefSeq" id="WP_163946594.1">
    <property type="nucleotide sequence ID" value="NZ_JAAHBU010000219.1"/>
</dbReference>
<dbReference type="NCBIfam" id="NF007783">
    <property type="entry name" value="PRK10474.1"/>
    <property type="match status" value="2"/>
</dbReference>
<keyword evidence="4" id="KW-0813">Transport</keyword>
<gene>
    <name evidence="17" type="ORF">G3436_15700</name>
</gene>
<dbReference type="FunFam" id="3.40.50.2300:FF:000014">
    <property type="entry name" value="PTS system fructose-like transporter subunit IIB"/>
    <property type="match status" value="1"/>
</dbReference>
<dbReference type="Gene3D" id="3.40.50.2300">
    <property type="match status" value="2"/>
</dbReference>
<keyword evidence="8 17" id="KW-0808">Transferase</keyword>
<evidence type="ECO:0000256" key="6">
    <source>
        <dbReference type="ARBA" id="ARBA00022553"/>
    </source>
</evidence>
<dbReference type="InterPro" id="IPR013011">
    <property type="entry name" value="PTS_EIIB_2"/>
</dbReference>
<comment type="subcellular location">
    <subcellularLocation>
        <location evidence="2">Cell inner membrane</location>
        <topology evidence="2">Multi-pass membrane protein</topology>
    </subcellularLocation>
</comment>
<dbReference type="Pfam" id="PF25554">
    <property type="entry name" value="PTS_EIIB_BC_N"/>
    <property type="match status" value="1"/>
</dbReference>
<keyword evidence="9" id="KW-0598">Phosphotransferase system</keyword>
<dbReference type="EMBL" id="JAAHBU010000219">
    <property type="protein sequence ID" value="NER65047.1"/>
    <property type="molecule type" value="Genomic_DNA"/>
</dbReference>
<evidence type="ECO:0000256" key="10">
    <source>
        <dbReference type="ARBA" id="ARBA00022692"/>
    </source>
</evidence>
<evidence type="ECO:0000256" key="1">
    <source>
        <dbReference type="ARBA" id="ARBA00001401"/>
    </source>
</evidence>
<name>A0A6B3NZI7_9PSED</name>
<keyword evidence="12 14" id="KW-1133">Transmembrane helix</keyword>
<evidence type="ECO:0000313" key="17">
    <source>
        <dbReference type="EMBL" id="NER65047.1"/>
    </source>
</evidence>
<feature type="domain" description="PTS EIIB type-2" evidence="15">
    <location>
        <begin position="117"/>
        <end position="214"/>
    </location>
</feature>
<dbReference type="GO" id="GO:0090563">
    <property type="term" value="F:protein-phosphocysteine-sugar phosphotransferase activity"/>
    <property type="evidence" value="ECO:0007669"/>
    <property type="project" value="TreeGrafter"/>
</dbReference>
<dbReference type="NCBIfam" id="TIGR01427">
    <property type="entry name" value="PTS_IIC_fructo"/>
    <property type="match status" value="1"/>
</dbReference>
<dbReference type="InterPro" id="IPR036095">
    <property type="entry name" value="PTS_EIIB-like_sf"/>
</dbReference>
<accession>A0A6B3NZI7</accession>
<feature type="transmembrane region" description="Helical" evidence="14">
    <location>
        <begin position="239"/>
        <end position="265"/>
    </location>
</feature>
<protein>
    <recommendedName>
        <fullName evidence="3">protein-N(pi)-phosphohistidine--D-fructose phosphotransferase</fullName>
        <ecNumber evidence="3">2.7.1.202</ecNumber>
    </recommendedName>
</protein>
<dbReference type="InterPro" id="IPR003352">
    <property type="entry name" value="PTS_EIIC"/>
</dbReference>
<dbReference type="GO" id="GO:0009401">
    <property type="term" value="P:phosphoenolpyruvate-dependent sugar phosphotransferase system"/>
    <property type="evidence" value="ECO:0007669"/>
    <property type="project" value="UniProtKB-KW"/>
</dbReference>
<sequence length="575" mass="59284">MKIAIITACPNGQVSSLLSARLLDAAAQRQGWSTSVEVHDAEHPERQLSAAVIAAADWVLVISTGPFDLQRFAGKRLFQSTPAQALQDVESFLRLAAEQAQLHQPCAAAPAVASAVKKIVAITACPTGVAHTFMAAEALQQAAQQLGYHFSVETQGSVGARNPLSAAAIAEADVVLLAADIEVPTERFAGKRIYRCGTGVALKQAQATLHKALAEGREERAAGAVAPARSDKSGVYKHLLTGVSFMLPMVVAGGLLIALAYMFGLDAYKQPGTLAAALHQIGADAAFALMVPLLAGYIAYSIADRPGLAPGMIGGLLASSLGAGFIGGIVAGFVAGYAAKAISHWLRLPSSLESLKPILIIPLLASLFTGLVMIYIVGKPVAGMLDGLTHFLDSMGTANAVLLGILLGAMMCVDLGGPVNKAAYAFSVGLLANQSMAPMAATMAAGMVPPIGLGIATFIARRKFAQSEREAGKAALVLGMCFISEGAIPFAAKDPLRVIPASIAGGALTGALSMYFGCKLMSPHGGLFVMLIPNAINHALAYLFAIAAGSLVTAVVYAVLKRKEVVELALEPAKA</sequence>
<dbReference type="InterPro" id="IPR003353">
    <property type="entry name" value="PTS_IIB_fruc"/>
</dbReference>
<comment type="catalytic activity">
    <reaction evidence="1">
        <text>D-fructose(out) + N(pros)-phospho-L-histidyl-[protein] = D-fructose 1-phosphate(in) + L-histidyl-[protein]</text>
        <dbReference type="Rhea" id="RHEA:49252"/>
        <dbReference type="Rhea" id="RHEA-COMP:9745"/>
        <dbReference type="Rhea" id="RHEA-COMP:9746"/>
        <dbReference type="ChEBI" id="CHEBI:29979"/>
        <dbReference type="ChEBI" id="CHEBI:37721"/>
        <dbReference type="ChEBI" id="CHEBI:58674"/>
        <dbReference type="ChEBI" id="CHEBI:64837"/>
        <dbReference type="EC" id="2.7.1.202"/>
    </reaction>
</comment>
<feature type="transmembrane region" description="Helical" evidence="14">
    <location>
        <begin position="439"/>
        <end position="459"/>
    </location>
</feature>
<evidence type="ECO:0000256" key="14">
    <source>
        <dbReference type="SAM" id="Phobius"/>
    </source>
</evidence>
<evidence type="ECO:0000256" key="11">
    <source>
        <dbReference type="ARBA" id="ARBA00022777"/>
    </source>
</evidence>
<evidence type="ECO:0000256" key="5">
    <source>
        <dbReference type="ARBA" id="ARBA00022475"/>
    </source>
</evidence>
<evidence type="ECO:0000259" key="15">
    <source>
        <dbReference type="PROSITE" id="PS51099"/>
    </source>
</evidence>
<dbReference type="GO" id="GO:0005886">
    <property type="term" value="C:plasma membrane"/>
    <property type="evidence" value="ECO:0007669"/>
    <property type="project" value="UniProtKB-SubCell"/>
</dbReference>
<evidence type="ECO:0000256" key="4">
    <source>
        <dbReference type="ARBA" id="ARBA00022448"/>
    </source>
</evidence>
<evidence type="ECO:0000256" key="13">
    <source>
        <dbReference type="ARBA" id="ARBA00023136"/>
    </source>
</evidence>
<evidence type="ECO:0000256" key="12">
    <source>
        <dbReference type="ARBA" id="ARBA00022989"/>
    </source>
</evidence>
<dbReference type="InterPro" id="IPR013014">
    <property type="entry name" value="PTS_EIIC_2"/>
</dbReference>
<dbReference type="GO" id="GO:0022877">
    <property type="term" value="F:protein-N(PI)-phosphohistidine-fructose phosphotransferase system transporter activity"/>
    <property type="evidence" value="ECO:0007669"/>
    <property type="project" value="InterPro"/>
</dbReference>
<dbReference type="InterPro" id="IPR003501">
    <property type="entry name" value="PTS_EIIB_2/3"/>
</dbReference>
<dbReference type="EC" id="2.7.1.202" evidence="3"/>
<feature type="transmembrane region" description="Helical" evidence="14">
    <location>
        <begin position="315"/>
        <end position="338"/>
    </location>
</feature>
<keyword evidence="13 14" id="KW-0472">Membrane</keyword>
<dbReference type="PANTHER" id="PTHR30505:SF0">
    <property type="entry name" value="FRUCTOSE-LIKE PTS SYSTEM EIIBC COMPONENT-RELATED"/>
    <property type="match status" value="1"/>
</dbReference>